<accession>A0A562QHH5</accession>
<dbReference type="OrthoDB" id="2412610at2"/>
<dbReference type="InterPro" id="IPR018672">
    <property type="entry name" value="DUF2140"/>
</dbReference>
<evidence type="ECO:0000313" key="2">
    <source>
        <dbReference type="EMBL" id="TWI56212.1"/>
    </source>
</evidence>
<dbReference type="EMBL" id="VLKZ01000005">
    <property type="protein sequence ID" value="TWI56212.1"/>
    <property type="molecule type" value="Genomic_DNA"/>
</dbReference>
<reference evidence="2 3" key="1">
    <citation type="journal article" date="2015" name="Stand. Genomic Sci.">
        <title>Genomic Encyclopedia of Bacterial and Archaeal Type Strains, Phase III: the genomes of soil and plant-associated and newly described type strains.</title>
        <authorList>
            <person name="Whitman W.B."/>
            <person name="Woyke T."/>
            <person name="Klenk H.P."/>
            <person name="Zhou Y."/>
            <person name="Lilburn T.G."/>
            <person name="Beck B.J."/>
            <person name="De Vos P."/>
            <person name="Vandamme P."/>
            <person name="Eisen J.A."/>
            <person name="Garrity G."/>
            <person name="Hugenholtz P."/>
            <person name="Kyrpides N.C."/>
        </authorList>
    </citation>
    <scope>NUCLEOTIDE SEQUENCE [LARGE SCALE GENOMIC DNA]</scope>
    <source>
        <strain evidence="2 3">CGMCC 1.10116</strain>
    </source>
</reference>
<organism evidence="2 3">
    <name type="scientific">Halalkalibacter nanhaiisediminis</name>
    <dbReference type="NCBI Taxonomy" id="688079"/>
    <lineage>
        <taxon>Bacteria</taxon>
        <taxon>Bacillati</taxon>
        <taxon>Bacillota</taxon>
        <taxon>Bacilli</taxon>
        <taxon>Bacillales</taxon>
        <taxon>Bacillaceae</taxon>
        <taxon>Halalkalibacter</taxon>
    </lineage>
</organism>
<protein>
    <submittedName>
        <fullName evidence="2">Uncharacterized protein YpmS</fullName>
    </submittedName>
</protein>
<feature type="transmembrane region" description="Helical" evidence="1">
    <location>
        <begin position="12"/>
        <end position="34"/>
    </location>
</feature>
<proteinExistence type="predicted"/>
<dbReference type="Pfam" id="PF09911">
    <property type="entry name" value="DUF2140"/>
    <property type="match status" value="1"/>
</dbReference>
<keyword evidence="1" id="KW-1133">Transmembrane helix</keyword>
<evidence type="ECO:0000256" key="1">
    <source>
        <dbReference type="SAM" id="Phobius"/>
    </source>
</evidence>
<sequence length="197" mass="22982">MNRAMNGWKIAFFSLVTLILIAFIIFMSFFLRYFPEVSQDHYLQQQPSAKEATFSIQSDKMRLNSFIASQIAANPTEIPYMVELTDEHVQFRSSFSILGRNVPVTVNFQPIVAENGDLLLEVETFSVGILYLPVDRVLQLIYEWIELPEWVEMYPSDHLVEVKVTELTVEGNKSMRFRFKTFDLKEDHIELDMIVNE</sequence>
<gene>
    <name evidence="2" type="ORF">IQ10_02103</name>
</gene>
<dbReference type="RefSeq" id="WP_158640028.1">
    <property type="nucleotide sequence ID" value="NZ_VLKZ01000005.1"/>
</dbReference>
<keyword evidence="3" id="KW-1185">Reference proteome</keyword>
<keyword evidence="1" id="KW-0472">Membrane</keyword>
<comment type="caution">
    <text evidence="2">The sequence shown here is derived from an EMBL/GenBank/DDBJ whole genome shotgun (WGS) entry which is preliminary data.</text>
</comment>
<evidence type="ECO:0000313" key="3">
    <source>
        <dbReference type="Proteomes" id="UP000315711"/>
    </source>
</evidence>
<name>A0A562QHH5_9BACI</name>
<dbReference type="AlphaFoldDB" id="A0A562QHH5"/>
<dbReference type="Proteomes" id="UP000315711">
    <property type="component" value="Unassembled WGS sequence"/>
</dbReference>
<keyword evidence="1" id="KW-0812">Transmembrane</keyword>